<comment type="similarity">
    <text evidence="2">Belongs to the UQCRB/QCR7 family.</text>
</comment>
<dbReference type="FunFam" id="1.10.1090.10:FF:000001">
    <property type="entry name" value="Cytochrome b-c1 complex subunit 7"/>
    <property type="match status" value="1"/>
</dbReference>
<evidence type="ECO:0000256" key="3">
    <source>
        <dbReference type="ARBA" id="ARBA00022448"/>
    </source>
</evidence>
<evidence type="ECO:0000256" key="2">
    <source>
        <dbReference type="ARBA" id="ARBA00008554"/>
    </source>
</evidence>
<gene>
    <name evidence="10" type="ORF">B0T18DRAFT_316997</name>
</gene>
<sequence>MASQVAKQATRQPWYQAGLQKMASIYVNLAGYRKMGLKTDDLISEEDEQVLTALKRLPPQVQYDRVYRIRRATQLSLQHKLLPKNEWIKDEEDEPYLSPILAQVKAEAKERAALDTLAPIKRH</sequence>
<dbReference type="AlphaFoldDB" id="A0AA40KDK0"/>
<accession>A0AA40KDK0</accession>
<organism evidence="10 11">
    <name type="scientific">Schizothecium vesticola</name>
    <dbReference type="NCBI Taxonomy" id="314040"/>
    <lineage>
        <taxon>Eukaryota</taxon>
        <taxon>Fungi</taxon>
        <taxon>Dikarya</taxon>
        <taxon>Ascomycota</taxon>
        <taxon>Pezizomycotina</taxon>
        <taxon>Sordariomycetes</taxon>
        <taxon>Sordariomycetidae</taxon>
        <taxon>Sordariales</taxon>
        <taxon>Schizotheciaceae</taxon>
        <taxon>Schizothecium</taxon>
    </lineage>
</organism>
<evidence type="ECO:0000256" key="8">
    <source>
        <dbReference type="ARBA" id="ARBA00023136"/>
    </source>
</evidence>
<dbReference type="GO" id="GO:0006122">
    <property type="term" value="P:mitochondrial electron transport, ubiquinol to cytochrome c"/>
    <property type="evidence" value="ECO:0007669"/>
    <property type="project" value="InterPro"/>
</dbReference>
<reference evidence="10" key="1">
    <citation type="submission" date="2023-06" db="EMBL/GenBank/DDBJ databases">
        <title>Genome-scale phylogeny and comparative genomics of the fungal order Sordariales.</title>
        <authorList>
            <consortium name="Lawrence Berkeley National Laboratory"/>
            <person name="Hensen N."/>
            <person name="Bonometti L."/>
            <person name="Westerberg I."/>
            <person name="Brannstrom I.O."/>
            <person name="Guillou S."/>
            <person name="Cros-Aarteil S."/>
            <person name="Calhoun S."/>
            <person name="Haridas S."/>
            <person name="Kuo A."/>
            <person name="Mondo S."/>
            <person name="Pangilinan J."/>
            <person name="Riley R."/>
            <person name="LaButti K."/>
            <person name="Andreopoulos B."/>
            <person name="Lipzen A."/>
            <person name="Chen C."/>
            <person name="Yanf M."/>
            <person name="Daum C."/>
            <person name="Ng V."/>
            <person name="Clum A."/>
            <person name="Steindorff A."/>
            <person name="Ohm R."/>
            <person name="Martin F."/>
            <person name="Silar P."/>
            <person name="Natvig D."/>
            <person name="Lalanne C."/>
            <person name="Gautier V."/>
            <person name="Ament-velasquez S.L."/>
            <person name="Kruys A."/>
            <person name="Hutchinson M.I."/>
            <person name="Powell A.J."/>
            <person name="Barry K."/>
            <person name="Miller A.N."/>
            <person name="Grigoriev I.V."/>
            <person name="Debuchy R."/>
            <person name="Gladieux P."/>
            <person name="Thoren M.H."/>
            <person name="Johannesson H."/>
        </authorList>
    </citation>
    <scope>NUCLEOTIDE SEQUENCE</scope>
    <source>
        <strain evidence="10">SMH3187-1</strain>
    </source>
</reference>
<evidence type="ECO:0000256" key="6">
    <source>
        <dbReference type="ARBA" id="ARBA00022982"/>
    </source>
</evidence>
<dbReference type="InterPro" id="IPR036544">
    <property type="entry name" value="QCR7_sf"/>
</dbReference>
<keyword evidence="4" id="KW-0679">Respiratory chain</keyword>
<evidence type="ECO:0000256" key="1">
    <source>
        <dbReference type="ARBA" id="ARBA00004443"/>
    </source>
</evidence>
<dbReference type="PANTHER" id="PTHR12022">
    <property type="entry name" value="UBIQUINOL-CYTOCHROME C REDUCTASE COMPLEX 14 KD PROTEIN"/>
    <property type="match status" value="1"/>
</dbReference>
<keyword evidence="11" id="KW-1185">Reference proteome</keyword>
<keyword evidence="5" id="KW-0999">Mitochondrion inner membrane</keyword>
<dbReference type="GO" id="GO:0005743">
    <property type="term" value="C:mitochondrial inner membrane"/>
    <property type="evidence" value="ECO:0007669"/>
    <property type="project" value="UniProtKB-SubCell"/>
</dbReference>
<comment type="caution">
    <text evidence="10">The sequence shown here is derived from an EMBL/GenBank/DDBJ whole genome shotgun (WGS) entry which is preliminary data.</text>
</comment>
<evidence type="ECO:0000256" key="5">
    <source>
        <dbReference type="ARBA" id="ARBA00022792"/>
    </source>
</evidence>
<keyword evidence="6" id="KW-0249">Electron transport</keyword>
<name>A0AA40KDK0_9PEZI</name>
<keyword evidence="7" id="KW-0496">Mitochondrion</keyword>
<comment type="subcellular location">
    <subcellularLocation>
        <location evidence="1">Mitochondrion inner membrane</location>
        <topology evidence="1">Peripheral membrane protein</topology>
        <orientation evidence="1">Matrix side</orientation>
    </subcellularLocation>
</comment>
<dbReference type="EMBL" id="JAUKUD010000001">
    <property type="protein sequence ID" value="KAK0754997.1"/>
    <property type="molecule type" value="Genomic_DNA"/>
</dbReference>
<keyword evidence="3" id="KW-0813">Transport</keyword>
<evidence type="ECO:0000313" key="11">
    <source>
        <dbReference type="Proteomes" id="UP001172155"/>
    </source>
</evidence>
<evidence type="ECO:0000256" key="7">
    <source>
        <dbReference type="ARBA" id="ARBA00023128"/>
    </source>
</evidence>
<evidence type="ECO:0000256" key="9">
    <source>
        <dbReference type="ARBA" id="ARBA00031684"/>
    </source>
</evidence>
<dbReference type="Gene3D" id="1.10.1090.10">
    <property type="entry name" value="Cytochrome b-c1 complex subunit 7"/>
    <property type="match status" value="1"/>
</dbReference>
<evidence type="ECO:0000256" key="4">
    <source>
        <dbReference type="ARBA" id="ARBA00022660"/>
    </source>
</evidence>
<dbReference type="Proteomes" id="UP001172155">
    <property type="component" value="Unassembled WGS sequence"/>
</dbReference>
<protein>
    <recommendedName>
        <fullName evidence="9">Complex III subunit 7</fullName>
    </recommendedName>
</protein>
<keyword evidence="8" id="KW-0472">Membrane</keyword>
<proteinExistence type="inferred from homology"/>
<dbReference type="PANTHER" id="PTHR12022:SF0">
    <property type="entry name" value="CYTOCHROME B-C1 COMPLEX SUBUNIT 7"/>
    <property type="match status" value="1"/>
</dbReference>
<dbReference type="InterPro" id="IPR003197">
    <property type="entry name" value="QCR7"/>
</dbReference>
<dbReference type="Pfam" id="PF02271">
    <property type="entry name" value="UCR_14kD"/>
    <property type="match status" value="1"/>
</dbReference>
<dbReference type="GO" id="GO:0045275">
    <property type="term" value="C:respiratory chain complex III"/>
    <property type="evidence" value="ECO:0007669"/>
    <property type="project" value="InterPro"/>
</dbReference>
<dbReference type="SUPFAM" id="SSF81524">
    <property type="entry name" value="14 kDa protein of cytochrome bc1 complex (Ubiquinol-cytochrome c reductase)"/>
    <property type="match status" value="1"/>
</dbReference>
<evidence type="ECO:0000313" key="10">
    <source>
        <dbReference type="EMBL" id="KAK0754997.1"/>
    </source>
</evidence>